<protein>
    <recommendedName>
        <fullName evidence="2">Nephrocystin 3-like N-terminal domain-containing protein</fullName>
    </recommendedName>
</protein>
<dbReference type="STRING" id="1408157.A0A1J7JA99"/>
<organism evidence="3 4">
    <name type="scientific">Coniochaeta ligniaria NRRL 30616</name>
    <dbReference type="NCBI Taxonomy" id="1408157"/>
    <lineage>
        <taxon>Eukaryota</taxon>
        <taxon>Fungi</taxon>
        <taxon>Dikarya</taxon>
        <taxon>Ascomycota</taxon>
        <taxon>Pezizomycotina</taxon>
        <taxon>Sordariomycetes</taxon>
        <taxon>Sordariomycetidae</taxon>
        <taxon>Coniochaetales</taxon>
        <taxon>Coniochaetaceae</taxon>
        <taxon>Coniochaeta</taxon>
    </lineage>
</organism>
<dbReference type="OrthoDB" id="5419927at2759"/>
<gene>
    <name evidence="3" type="ORF">CONLIGDRAFT_648639</name>
</gene>
<dbReference type="InParanoid" id="A0A1J7JA99"/>
<name>A0A1J7JA99_9PEZI</name>
<evidence type="ECO:0000259" key="2">
    <source>
        <dbReference type="Pfam" id="PF24883"/>
    </source>
</evidence>
<dbReference type="AlphaFoldDB" id="A0A1J7JA99"/>
<evidence type="ECO:0000313" key="4">
    <source>
        <dbReference type="Proteomes" id="UP000182658"/>
    </source>
</evidence>
<proteinExistence type="predicted"/>
<accession>A0A1J7JA99</accession>
<evidence type="ECO:0000313" key="3">
    <source>
        <dbReference type="EMBL" id="OIW24490.1"/>
    </source>
</evidence>
<dbReference type="EMBL" id="KV875103">
    <property type="protein sequence ID" value="OIW24490.1"/>
    <property type="molecule type" value="Genomic_DNA"/>
</dbReference>
<dbReference type="PANTHER" id="PTHR40619:SF3">
    <property type="entry name" value="FUNGAL STAND N-TERMINAL GOODBYE DOMAIN-CONTAINING PROTEIN"/>
    <property type="match status" value="1"/>
</dbReference>
<dbReference type="PANTHER" id="PTHR40619">
    <property type="entry name" value="FUNGAL STAND N-TERMINAL GOODBYE DOMAIN-CONTAINING PROTEIN"/>
    <property type="match status" value="1"/>
</dbReference>
<reference evidence="3 4" key="1">
    <citation type="submission" date="2016-10" db="EMBL/GenBank/DDBJ databases">
        <title>Draft genome sequence of Coniochaeta ligniaria NRRL30616, a lignocellulolytic fungus for bioabatement of inhibitors in plant biomass hydrolysates.</title>
        <authorList>
            <consortium name="DOE Joint Genome Institute"/>
            <person name="Jimenez D.J."/>
            <person name="Hector R.E."/>
            <person name="Riley R."/>
            <person name="Sun H."/>
            <person name="Grigoriev I.V."/>
            <person name="Van Elsas J.D."/>
            <person name="Nichols N.N."/>
        </authorList>
    </citation>
    <scope>NUCLEOTIDE SEQUENCE [LARGE SCALE GENOMIC DNA]</scope>
    <source>
        <strain evidence="3 4">NRRL 30616</strain>
    </source>
</reference>
<dbReference type="Pfam" id="PF24883">
    <property type="entry name" value="NPHP3_N"/>
    <property type="match status" value="1"/>
</dbReference>
<feature type="domain" description="Nephrocystin 3-like N-terminal" evidence="2">
    <location>
        <begin position="565"/>
        <end position="683"/>
    </location>
</feature>
<keyword evidence="1" id="KW-0677">Repeat</keyword>
<evidence type="ECO:0000256" key="1">
    <source>
        <dbReference type="ARBA" id="ARBA00022737"/>
    </source>
</evidence>
<keyword evidence="4" id="KW-1185">Reference proteome</keyword>
<dbReference type="Proteomes" id="UP000182658">
    <property type="component" value="Unassembled WGS sequence"/>
</dbReference>
<dbReference type="InterPro" id="IPR056884">
    <property type="entry name" value="NPHP3-like_N"/>
</dbReference>
<sequence length="731" mass="81325">MATVATLTKPKRDGLGAMLKEGGLVKQKAVEITCKFATAPDGPLDKLTVAASQENSLVIACAQSTPVEAELEVHGQELQIVPVTGGEVVPVDPDDEPKSPNTSDDVLAEEEQFKEAMREYEDTAEPKYKTGIDPDAEHSVTQLWKVIDDEVAKYHSKDKKGLWGKIRLAFRKLGDGNQAVQGWLGLLPTESHYLSVVCGGLKLIIHVRPDRLPPGKPTLLDADHVKAAARMRKVAKDILEALCKIPVIMSSTRRVLNIFKESRELRQKSKALYKSILGGLGHMLEYLRRGTARKGFMAGLKQENFESDLLDNWIGNITKDRDGFNEEAEMCHKEAVQKLQKMGDKNAKDIQQQIKGISVVIEAAREEDRRAHQAFLDGMELLGMTIHGMFRSEMESFKVDLRRTLVDLLAANPKVTDYSWSLNKRLDAADDVIARRPQRRASVVSIVRTSFHSPTPQETPHRQRRALLSRLDYDPDAVATDVETNYRLGSDLSIEDQERSLFVIQSTKLADWVWSRHSTSLVVNGGARRVTRKSALSFACARIVYVLDQIQAPLVRDTGIPAIISLHFFCGQHVRREQSWESPAGVVSSLLAQLLTQCREADLSRATKMGDFDGREIEEVWARFEKVLGRLPAGATVFCVVDALSFYVDDDETAEDAEFLVRRLVELASEGSKKRPVFRLLLTAPARLRVGEEVLRKSVVLSVPATLPKTGGFTAMKWKRGVGKHLDALGG</sequence>